<keyword evidence="3" id="KW-1185">Reference proteome</keyword>
<dbReference type="Proteomes" id="UP000886998">
    <property type="component" value="Unassembled WGS sequence"/>
</dbReference>
<evidence type="ECO:0000256" key="1">
    <source>
        <dbReference type="SAM" id="MobiDB-lite"/>
    </source>
</evidence>
<comment type="caution">
    <text evidence="2">The sequence shown here is derived from an EMBL/GenBank/DDBJ whole genome shotgun (WGS) entry which is preliminary data.</text>
</comment>
<feature type="region of interest" description="Disordered" evidence="1">
    <location>
        <begin position="82"/>
        <end position="109"/>
    </location>
</feature>
<reference evidence="2" key="1">
    <citation type="submission" date="2020-08" db="EMBL/GenBank/DDBJ databases">
        <title>Multicomponent nature underlies the extraordinary mechanical properties of spider dragline silk.</title>
        <authorList>
            <person name="Kono N."/>
            <person name="Nakamura H."/>
            <person name="Mori M."/>
            <person name="Yoshida Y."/>
            <person name="Ohtoshi R."/>
            <person name="Malay A.D."/>
            <person name="Moran D.A.P."/>
            <person name="Tomita M."/>
            <person name="Numata K."/>
            <person name="Arakawa K."/>
        </authorList>
    </citation>
    <scope>NUCLEOTIDE SEQUENCE</scope>
</reference>
<dbReference type="EMBL" id="BMAV01024602">
    <property type="protein sequence ID" value="GFS34585.1"/>
    <property type="molecule type" value="Genomic_DNA"/>
</dbReference>
<sequence>MNQIYEVRRQNPDRKGVNLNRRKDVRYFKPKGEGEPTCLITEAKKHDPQDYFCNKFQTYDTDHFNRNVEELCKFQGKFTPEDDELSPNYKASSASKLKPAHLSVSEDEMNPDLKKSSEYLYAPAPLSVSEMVSLLPPDDAELEIISPPTDEQK</sequence>
<accession>A0A8X6J4N3</accession>
<gene>
    <name evidence="2" type="ORF">TNIN_84821</name>
</gene>
<protein>
    <submittedName>
        <fullName evidence="2">Uncharacterized protein</fullName>
    </submittedName>
</protein>
<evidence type="ECO:0000313" key="3">
    <source>
        <dbReference type="Proteomes" id="UP000886998"/>
    </source>
</evidence>
<organism evidence="2 3">
    <name type="scientific">Trichonephila inaurata madagascariensis</name>
    <dbReference type="NCBI Taxonomy" id="2747483"/>
    <lineage>
        <taxon>Eukaryota</taxon>
        <taxon>Metazoa</taxon>
        <taxon>Ecdysozoa</taxon>
        <taxon>Arthropoda</taxon>
        <taxon>Chelicerata</taxon>
        <taxon>Arachnida</taxon>
        <taxon>Araneae</taxon>
        <taxon>Araneomorphae</taxon>
        <taxon>Entelegynae</taxon>
        <taxon>Araneoidea</taxon>
        <taxon>Nephilidae</taxon>
        <taxon>Trichonephila</taxon>
        <taxon>Trichonephila inaurata</taxon>
    </lineage>
</organism>
<proteinExistence type="predicted"/>
<name>A0A8X6J4N3_9ARAC</name>
<dbReference type="AlphaFoldDB" id="A0A8X6J4N3"/>
<evidence type="ECO:0000313" key="2">
    <source>
        <dbReference type="EMBL" id="GFS34585.1"/>
    </source>
</evidence>